<dbReference type="Gene3D" id="1.10.10.60">
    <property type="entry name" value="Homeodomain-like"/>
    <property type="match status" value="1"/>
</dbReference>
<name>A0A1G8AA42_9ACTN</name>
<dbReference type="PANTHER" id="PTHR30055:SF234">
    <property type="entry name" value="HTH-TYPE TRANSCRIPTIONAL REGULATOR BETI"/>
    <property type="match status" value="1"/>
</dbReference>
<dbReference type="PRINTS" id="PR00455">
    <property type="entry name" value="HTHTETR"/>
</dbReference>
<dbReference type="EMBL" id="FNCF01000011">
    <property type="protein sequence ID" value="SDH17834.1"/>
    <property type="molecule type" value="Genomic_DNA"/>
</dbReference>
<dbReference type="GO" id="GO:0000976">
    <property type="term" value="F:transcription cis-regulatory region binding"/>
    <property type="evidence" value="ECO:0007669"/>
    <property type="project" value="TreeGrafter"/>
</dbReference>
<keyword evidence="2 4" id="KW-0238">DNA-binding</keyword>
<dbReference type="AlphaFoldDB" id="A0A1G8AA42"/>
<dbReference type="InterPro" id="IPR009057">
    <property type="entry name" value="Homeodomain-like_sf"/>
</dbReference>
<proteinExistence type="predicted"/>
<evidence type="ECO:0000259" key="5">
    <source>
        <dbReference type="PROSITE" id="PS50977"/>
    </source>
</evidence>
<feature type="DNA-binding region" description="H-T-H motif" evidence="4">
    <location>
        <begin position="33"/>
        <end position="52"/>
    </location>
</feature>
<evidence type="ECO:0000256" key="4">
    <source>
        <dbReference type="PROSITE-ProRule" id="PRU00335"/>
    </source>
</evidence>
<dbReference type="Pfam" id="PF00440">
    <property type="entry name" value="TetR_N"/>
    <property type="match status" value="1"/>
</dbReference>
<keyword evidence="3" id="KW-0804">Transcription</keyword>
<protein>
    <submittedName>
        <fullName evidence="6">Transcriptional regulator, TetR family</fullName>
    </submittedName>
</protein>
<keyword evidence="7" id="KW-1185">Reference proteome</keyword>
<dbReference type="OrthoDB" id="155497at2"/>
<keyword evidence="1" id="KW-0805">Transcription regulation</keyword>
<evidence type="ECO:0000313" key="7">
    <source>
        <dbReference type="Proteomes" id="UP000198863"/>
    </source>
</evidence>
<dbReference type="Proteomes" id="UP000198863">
    <property type="component" value="Unassembled WGS sequence"/>
</dbReference>
<dbReference type="Gene3D" id="1.10.357.10">
    <property type="entry name" value="Tetracycline Repressor, domain 2"/>
    <property type="match status" value="1"/>
</dbReference>
<evidence type="ECO:0000256" key="1">
    <source>
        <dbReference type="ARBA" id="ARBA00023015"/>
    </source>
</evidence>
<gene>
    <name evidence="6" type="ORF">SAMN05660324_0078</name>
</gene>
<dbReference type="SUPFAM" id="SSF46689">
    <property type="entry name" value="Homeodomain-like"/>
    <property type="match status" value="1"/>
</dbReference>
<evidence type="ECO:0000256" key="3">
    <source>
        <dbReference type="ARBA" id="ARBA00023163"/>
    </source>
</evidence>
<feature type="domain" description="HTH tetR-type" evidence="5">
    <location>
        <begin position="10"/>
        <end position="70"/>
    </location>
</feature>
<dbReference type="PANTHER" id="PTHR30055">
    <property type="entry name" value="HTH-TYPE TRANSCRIPTIONAL REGULATOR RUTR"/>
    <property type="match status" value="1"/>
</dbReference>
<accession>A0A1G8AA42</accession>
<evidence type="ECO:0000313" key="6">
    <source>
        <dbReference type="EMBL" id="SDH17834.1"/>
    </source>
</evidence>
<dbReference type="InterPro" id="IPR001647">
    <property type="entry name" value="HTH_TetR"/>
</dbReference>
<dbReference type="PROSITE" id="PS50977">
    <property type="entry name" value="HTH_TETR_2"/>
    <property type="match status" value="1"/>
</dbReference>
<reference evidence="7" key="1">
    <citation type="submission" date="2016-10" db="EMBL/GenBank/DDBJ databases">
        <authorList>
            <person name="Varghese N."/>
            <person name="Submissions S."/>
        </authorList>
    </citation>
    <scope>NUCLEOTIDE SEQUENCE [LARGE SCALE GENOMIC DNA]</scope>
    <source>
        <strain evidence="7">DSM 44526</strain>
    </source>
</reference>
<dbReference type="InterPro" id="IPR050109">
    <property type="entry name" value="HTH-type_TetR-like_transc_reg"/>
</dbReference>
<evidence type="ECO:0000256" key="2">
    <source>
        <dbReference type="ARBA" id="ARBA00023125"/>
    </source>
</evidence>
<organism evidence="6 7">
    <name type="scientific">Klenkia brasiliensis</name>
    <dbReference type="NCBI Taxonomy" id="333142"/>
    <lineage>
        <taxon>Bacteria</taxon>
        <taxon>Bacillati</taxon>
        <taxon>Actinomycetota</taxon>
        <taxon>Actinomycetes</taxon>
        <taxon>Geodermatophilales</taxon>
        <taxon>Geodermatophilaceae</taxon>
        <taxon>Klenkia</taxon>
    </lineage>
</organism>
<dbReference type="RefSeq" id="WP_091069273.1">
    <property type="nucleotide sequence ID" value="NZ_FNCF01000011.1"/>
</dbReference>
<dbReference type="GO" id="GO:0003700">
    <property type="term" value="F:DNA-binding transcription factor activity"/>
    <property type="evidence" value="ECO:0007669"/>
    <property type="project" value="TreeGrafter"/>
</dbReference>
<sequence>MARTDARGGPRTRARIAETASGLFAEHGFDGVTVADVARAAGVSSVTVFNHFPRKEDLFFDRTDEAVDLLRAAVRDRPAGLDVVDGLRAAVLRMLDERHPLTGADPRAADFFATVAASPALLGRARGIGAELQQVLAAELVADPAPTEDPALVAALFVAGHGTVLTEVGKALASGEEPDAQLDGIRERFERLFAALRAAAG</sequence>